<dbReference type="PANTHER" id="PTHR37466">
    <property type="entry name" value="SLR1628 PROTEIN"/>
    <property type="match status" value="1"/>
</dbReference>
<dbReference type="EMBL" id="ML976659">
    <property type="protein sequence ID" value="KAF1978966.1"/>
    <property type="molecule type" value="Genomic_DNA"/>
</dbReference>
<protein>
    <submittedName>
        <fullName evidence="2">Uncharacterized protein</fullName>
    </submittedName>
</protein>
<reference evidence="2" key="1">
    <citation type="journal article" date="2020" name="Stud. Mycol.">
        <title>101 Dothideomycetes genomes: a test case for predicting lifestyles and emergence of pathogens.</title>
        <authorList>
            <person name="Haridas S."/>
            <person name="Albert R."/>
            <person name="Binder M."/>
            <person name="Bloem J."/>
            <person name="Labutti K."/>
            <person name="Salamov A."/>
            <person name="Andreopoulos B."/>
            <person name="Baker S."/>
            <person name="Barry K."/>
            <person name="Bills G."/>
            <person name="Bluhm B."/>
            <person name="Cannon C."/>
            <person name="Castanera R."/>
            <person name="Culley D."/>
            <person name="Daum C."/>
            <person name="Ezra D."/>
            <person name="Gonzalez J."/>
            <person name="Henrissat B."/>
            <person name="Kuo A."/>
            <person name="Liang C."/>
            <person name="Lipzen A."/>
            <person name="Lutzoni F."/>
            <person name="Magnuson J."/>
            <person name="Mondo S."/>
            <person name="Nolan M."/>
            <person name="Ohm R."/>
            <person name="Pangilinan J."/>
            <person name="Park H.-J."/>
            <person name="Ramirez L."/>
            <person name="Alfaro M."/>
            <person name="Sun H."/>
            <person name="Tritt A."/>
            <person name="Yoshinaga Y."/>
            <person name="Zwiers L.-H."/>
            <person name="Turgeon B."/>
            <person name="Goodwin S."/>
            <person name="Spatafora J."/>
            <person name="Crous P."/>
            <person name="Grigoriev I."/>
        </authorList>
    </citation>
    <scope>NUCLEOTIDE SEQUENCE</scope>
    <source>
        <strain evidence="2">CBS 107.79</strain>
    </source>
</reference>
<dbReference type="Pfam" id="PF09996">
    <property type="entry name" value="DUF2237"/>
    <property type="match status" value="1"/>
</dbReference>
<dbReference type="InterPro" id="IPR018714">
    <property type="entry name" value="DUF2237"/>
</dbReference>
<evidence type="ECO:0000256" key="1">
    <source>
        <dbReference type="SAM" id="MobiDB-lite"/>
    </source>
</evidence>
<dbReference type="Gene3D" id="3.30.56.110">
    <property type="entry name" value="Protein of unknown function DUF2237"/>
    <property type="match status" value="1"/>
</dbReference>
<evidence type="ECO:0000313" key="3">
    <source>
        <dbReference type="Proteomes" id="UP000800036"/>
    </source>
</evidence>
<accession>A0A6A5VVR4</accession>
<dbReference type="PANTHER" id="PTHR37466:SF1">
    <property type="entry name" value="SLR1628 PROTEIN"/>
    <property type="match status" value="1"/>
</dbReference>
<gene>
    <name evidence="2" type="ORF">BU23DRAFT_563832</name>
</gene>
<feature type="compositionally biased region" description="Basic and acidic residues" evidence="1">
    <location>
        <begin position="1"/>
        <end position="14"/>
    </location>
</feature>
<dbReference type="OrthoDB" id="1517790at2759"/>
<dbReference type="AlphaFoldDB" id="A0A6A5VVR4"/>
<organism evidence="2 3">
    <name type="scientific">Bimuria novae-zelandiae CBS 107.79</name>
    <dbReference type="NCBI Taxonomy" id="1447943"/>
    <lineage>
        <taxon>Eukaryota</taxon>
        <taxon>Fungi</taxon>
        <taxon>Dikarya</taxon>
        <taxon>Ascomycota</taxon>
        <taxon>Pezizomycotina</taxon>
        <taxon>Dothideomycetes</taxon>
        <taxon>Pleosporomycetidae</taxon>
        <taxon>Pleosporales</taxon>
        <taxon>Massarineae</taxon>
        <taxon>Didymosphaeriaceae</taxon>
        <taxon>Bimuria</taxon>
    </lineage>
</organism>
<feature type="region of interest" description="Disordered" evidence="1">
    <location>
        <begin position="1"/>
        <end position="39"/>
    </location>
</feature>
<evidence type="ECO:0000313" key="2">
    <source>
        <dbReference type="EMBL" id="KAF1978966.1"/>
    </source>
</evidence>
<proteinExistence type="predicted"/>
<name>A0A6A5VVR4_9PLEO</name>
<keyword evidence="3" id="KW-1185">Reference proteome</keyword>
<sequence length="155" mass="16706">MSNKHEQDKVDVKQKNVLQKPLTQHSHPSSSVPSLPSTVRAGLCTPASPIAANMTAPFLDFSSANGLDLRSAGVKEGSRYCIDAGSWKKAVESGVDAPMVKLEVTHEEALKSVDMEVLRKWGAKQDIDGGGVWPKEVAERWARESGDIGGREPKA</sequence>
<dbReference type="Proteomes" id="UP000800036">
    <property type="component" value="Unassembled WGS sequence"/>
</dbReference>
<feature type="compositionally biased region" description="Low complexity" evidence="1">
    <location>
        <begin position="25"/>
        <end position="37"/>
    </location>
</feature>